<evidence type="ECO:0000313" key="3">
    <source>
        <dbReference type="Proteomes" id="UP001176941"/>
    </source>
</evidence>
<protein>
    <submittedName>
        <fullName evidence="2">Uncharacterized protein</fullName>
    </submittedName>
</protein>
<keyword evidence="3" id="KW-1185">Reference proteome</keyword>
<organism evidence="2 3">
    <name type="scientific">Rangifer tarandus platyrhynchus</name>
    <name type="common">Svalbard reindeer</name>
    <dbReference type="NCBI Taxonomy" id="3082113"/>
    <lineage>
        <taxon>Eukaryota</taxon>
        <taxon>Metazoa</taxon>
        <taxon>Chordata</taxon>
        <taxon>Craniata</taxon>
        <taxon>Vertebrata</taxon>
        <taxon>Euteleostomi</taxon>
        <taxon>Mammalia</taxon>
        <taxon>Eutheria</taxon>
        <taxon>Laurasiatheria</taxon>
        <taxon>Artiodactyla</taxon>
        <taxon>Ruminantia</taxon>
        <taxon>Pecora</taxon>
        <taxon>Cervidae</taxon>
        <taxon>Odocoileinae</taxon>
        <taxon>Rangifer</taxon>
    </lineage>
</organism>
<evidence type="ECO:0000313" key="2">
    <source>
        <dbReference type="EMBL" id="CAI9158173.1"/>
    </source>
</evidence>
<accession>A0ABN8Y9C2</accession>
<proteinExistence type="predicted"/>
<dbReference type="Proteomes" id="UP001176941">
    <property type="component" value="Chromosome 16"/>
</dbReference>
<reference evidence="2" key="1">
    <citation type="submission" date="2023-04" db="EMBL/GenBank/DDBJ databases">
        <authorList>
            <consortium name="ELIXIR-Norway"/>
        </authorList>
    </citation>
    <scope>NUCLEOTIDE SEQUENCE [LARGE SCALE GENOMIC DNA]</scope>
</reference>
<name>A0ABN8Y9C2_RANTA</name>
<feature type="region of interest" description="Disordered" evidence="1">
    <location>
        <begin position="1"/>
        <end position="26"/>
    </location>
</feature>
<evidence type="ECO:0000256" key="1">
    <source>
        <dbReference type="SAM" id="MobiDB-lite"/>
    </source>
</evidence>
<dbReference type="EMBL" id="OX459952">
    <property type="protein sequence ID" value="CAI9158173.1"/>
    <property type="molecule type" value="Genomic_DNA"/>
</dbReference>
<gene>
    <name evidence="2" type="ORF">MRATA1EN1_LOCUS7135</name>
</gene>
<sequence>MSPRAGRVLASPRRLQPPPRLIKGPSGSFLRRERRAALPWGALSINAGPHNLHLICERFKLPAWTQLQPLGKPQPWSSAFQALLLKSARENVL</sequence>